<feature type="domain" description="Isochorismatase-like" evidence="8">
    <location>
        <begin position="55"/>
        <end position="208"/>
    </location>
</feature>
<keyword evidence="4" id="KW-0378">Hydrolase</keyword>
<evidence type="ECO:0000256" key="5">
    <source>
        <dbReference type="ARBA" id="ARBA00037900"/>
    </source>
</evidence>
<comment type="pathway">
    <text evidence="5">Cofactor biosynthesis; nicotinate biosynthesis; nicotinate from nicotinamide: step 1/1.</text>
</comment>
<comment type="similarity">
    <text evidence="1">Belongs to the isochorismatase family.</text>
</comment>
<dbReference type="SUPFAM" id="SSF52499">
    <property type="entry name" value="Isochorismatase-like hydrolases"/>
    <property type="match status" value="1"/>
</dbReference>
<dbReference type="Pfam" id="PF00857">
    <property type="entry name" value="Isochorismatase"/>
    <property type="match status" value="1"/>
</dbReference>
<evidence type="ECO:0000256" key="3">
    <source>
        <dbReference type="ARBA" id="ARBA00022723"/>
    </source>
</evidence>
<dbReference type="AlphaFoldDB" id="A0A1G6HKM5"/>
<keyword evidence="2" id="KW-0662">Pyridine nucleotide biosynthesis</keyword>
<dbReference type="PANTHER" id="PTHR11080">
    <property type="entry name" value="PYRAZINAMIDASE/NICOTINAMIDASE"/>
    <property type="match status" value="1"/>
</dbReference>
<evidence type="ECO:0000256" key="4">
    <source>
        <dbReference type="ARBA" id="ARBA00022801"/>
    </source>
</evidence>
<dbReference type="OrthoDB" id="9796485at2"/>
<dbReference type="InterPro" id="IPR000868">
    <property type="entry name" value="Isochorismatase-like_dom"/>
</dbReference>
<accession>A0A1G6HKM5</accession>
<dbReference type="InterPro" id="IPR052347">
    <property type="entry name" value="Isochorismatase_Nicotinamidase"/>
</dbReference>
<dbReference type="InterPro" id="IPR036380">
    <property type="entry name" value="Isochorismatase-like_sf"/>
</dbReference>
<dbReference type="GO" id="GO:0008936">
    <property type="term" value="F:nicotinamidase activity"/>
    <property type="evidence" value="ECO:0007669"/>
    <property type="project" value="UniProtKB-EC"/>
</dbReference>
<protein>
    <recommendedName>
        <fullName evidence="6">nicotinamidase</fullName>
        <ecNumber evidence="6">3.5.1.19</ecNumber>
    </recommendedName>
    <alternativeName>
        <fullName evidence="7">Nicotinamide deamidase</fullName>
    </alternativeName>
</protein>
<dbReference type="EMBL" id="FMYW01000001">
    <property type="protein sequence ID" value="SDB94678.1"/>
    <property type="molecule type" value="Genomic_DNA"/>
</dbReference>
<name>A0A1G6HKM5_9FIRM</name>
<dbReference type="RefSeq" id="WP_093728830.1">
    <property type="nucleotide sequence ID" value="NZ_FMYW01000001.1"/>
</dbReference>
<keyword evidence="10" id="KW-1185">Reference proteome</keyword>
<proteinExistence type="inferred from homology"/>
<evidence type="ECO:0000256" key="2">
    <source>
        <dbReference type="ARBA" id="ARBA00022642"/>
    </source>
</evidence>
<dbReference type="PANTHER" id="PTHR11080:SF2">
    <property type="entry name" value="LD05707P"/>
    <property type="match status" value="1"/>
</dbReference>
<evidence type="ECO:0000313" key="10">
    <source>
        <dbReference type="Proteomes" id="UP000198943"/>
    </source>
</evidence>
<reference evidence="10" key="1">
    <citation type="submission" date="2016-10" db="EMBL/GenBank/DDBJ databases">
        <authorList>
            <person name="Varghese N."/>
            <person name="Submissions S."/>
        </authorList>
    </citation>
    <scope>NUCLEOTIDE SEQUENCE [LARGE SCALE GENOMIC DNA]</scope>
    <source>
        <strain evidence="10">DSM 11005</strain>
    </source>
</reference>
<dbReference type="EC" id="3.5.1.19" evidence="6"/>
<dbReference type="Proteomes" id="UP000198943">
    <property type="component" value="Unassembled WGS sequence"/>
</dbReference>
<evidence type="ECO:0000313" key="9">
    <source>
        <dbReference type="EMBL" id="SDB94678.1"/>
    </source>
</evidence>
<dbReference type="Gene3D" id="3.40.50.850">
    <property type="entry name" value="Isochorismatase-like"/>
    <property type="match status" value="1"/>
</dbReference>
<organism evidence="9 10">
    <name type="scientific">Succiniclasticum ruminis</name>
    <dbReference type="NCBI Taxonomy" id="40841"/>
    <lineage>
        <taxon>Bacteria</taxon>
        <taxon>Bacillati</taxon>
        <taxon>Bacillota</taxon>
        <taxon>Negativicutes</taxon>
        <taxon>Acidaminococcales</taxon>
        <taxon>Acidaminococcaceae</taxon>
        <taxon>Succiniclasticum</taxon>
    </lineage>
</organism>
<sequence>MFTFRLPAKQFIAAFDIDAQKTFTPVCPDELPVTEGDKIVPELNAQAEFAALRVASRDAHSPYAKWIATPEHPCLSPIKGYPDLDLYWTKHAIVGTTGFDFIDGLDPEAYAFQSLKGIEPDKHPYGACYHDLANKRSTGVIEFLRQHGITTVICGGLATDYCVLNTVLQLKDAGFTVILNKAACRGIAPDTTKAALEKMKAAGVILVENAAALQTLR</sequence>
<dbReference type="GO" id="GO:0046872">
    <property type="term" value="F:metal ion binding"/>
    <property type="evidence" value="ECO:0007669"/>
    <property type="project" value="UniProtKB-KW"/>
</dbReference>
<gene>
    <name evidence="9" type="ORF">SAMN04487864_10132</name>
</gene>
<evidence type="ECO:0000256" key="6">
    <source>
        <dbReference type="ARBA" id="ARBA00039017"/>
    </source>
</evidence>
<keyword evidence="3" id="KW-0479">Metal-binding</keyword>
<evidence type="ECO:0000256" key="7">
    <source>
        <dbReference type="ARBA" id="ARBA00043224"/>
    </source>
</evidence>
<evidence type="ECO:0000256" key="1">
    <source>
        <dbReference type="ARBA" id="ARBA00006336"/>
    </source>
</evidence>
<evidence type="ECO:0000259" key="8">
    <source>
        <dbReference type="Pfam" id="PF00857"/>
    </source>
</evidence>
<dbReference type="GO" id="GO:0019363">
    <property type="term" value="P:pyridine nucleotide biosynthetic process"/>
    <property type="evidence" value="ECO:0007669"/>
    <property type="project" value="UniProtKB-KW"/>
</dbReference>